<reference evidence="3" key="1">
    <citation type="submission" date="2024-03" db="EMBL/GenBank/DDBJ databases">
        <title>WGS assembly of Saponaria officinalis var. Norfolk2.</title>
        <authorList>
            <person name="Jenkins J."/>
            <person name="Shu S."/>
            <person name="Grimwood J."/>
            <person name="Barry K."/>
            <person name="Goodstein D."/>
            <person name="Schmutz J."/>
            <person name="Leebens-Mack J."/>
            <person name="Osbourn A."/>
        </authorList>
    </citation>
    <scope>NUCLEOTIDE SEQUENCE [LARGE SCALE GENOMIC DNA]</scope>
    <source>
        <strain evidence="3">JIC</strain>
    </source>
</reference>
<dbReference type="SUPFAM" id="SSF48452">
    <property type="entry name" value="TPR-like"/>
    <property type="match status" value="1"/>
</dbReference>
<organism evidence="3 4">
    <name type="scientific">Saponaria officinalis</name>
    <name type="common">Common soapwort</name>
    <name type="synonym">Lychnis saponaria</name>
    <dbReference type="NCBI Taxonomy" id="3572"/>
    <lineage>
        <taxon>Eukaryota</taxon>
        <taxon>Viridiplantae</taxon>
        <taxon>Streptophyta</taxon>
        <taxon>Embryophyta</taxon>
        <taxon>Tracheophyta</taxon>
        <taxon>Spermatophyta</taxon>
        <taxon>Magnoliopsida</taxon>
        <taxon>eudicotyledons</taxon>
        <taxon>Gunneridae</taxon>
        <taxon>Pentapetalae</taxon>
        <taxon>Caryophyllales</taxon>
        <taxon>Caryophyllaceae</taxon>
        <taxon>Caryophylleae</taxon>
        <taxon>Saponaria</taxon>
    </lineage>
</organism>
<dbReference type="PANTHER" id="PTHR24015:SF930">
    <property type="entry name" value="PPR CONTAINING PLANT-LIKE PROTEIN"/>
    <property type="match status" value="1"/>
</dbReference>
<dbReference type="FunFam" id="1.25.40.10:FF:000090">
    <property type="entry name" value="Pentatricopeptide repeat-containing protein, chloroplastic"/>
    <property type="match status" value="1"/>
</dbReference>
<dbReference type="InterPro" id="IPR046848">
    <property type="entry name" value="E_motif"/>
</dbReference>
<evidence type="ECO:0000313" key="3">
    <source>
        <dbReference type="EMBL" id="KAK9675799.1"/>
    </source>
</evidence>
<feature type="repeat" description="PPR" evidence="2">
    <location>
        <begin position="471"/>
        <end position="501"/>
    </location>
</feature>
<feature type="repeat" description="PPR" evidence="2">
    <location>
        <begin position="298"/>
        <end position="332"/>
    </location>
</feature>
<dbReference type="NCBIfam" id="TIGR00756">
    <property type="entry name" value="PPR"/>
    <property type="match status" value="4"/>
</dbReference>
<name>A0AAW1HJ20_SAPOF</name>
<keyword evidence="1" id="KW-0677">Repeat</keyword>
<evidence type="ECO:0008006" key="5">
    <source>
        <dbReference type="Google" id="ProtNLM"/>
    </source>
</evidence>
<comment type="caution">
    <text evidence="3">The sequence shown here is derived from an EMBL/GenBank/DDBJ whole genome shotgun (WGS) entry which is preliminary data.</text>
</comment>
<protein>
    <recommendedName>
        <fullName evidence="5">Pentatricopeptide repeat-containing protein</fullName>
    </recommendedName>
</protein>
<proteinExistence type="predicted"/>
<dbReference type="Pfam" id="PF01535">
    <property type="entry name" value="PPR"/>
    <property type="match status" value="5"/>
</dbReference>
<evidence type="ECO:0000256" key="2">
    <source>
        <dbReference type="PROSITE-ProRule" id="PRU00708"/>
    </source>
</evidence>
<accession>A0AAW1HJ20</accession>
<dbReference type="Pfam" id="PF13041">
    <property type="entry name" value="PPR_2"/>
    <property type="match status" value="2"/>
</dbReference>
<dbReference type="AlphaFoldDB" id="A0AAW1HJ20"/>
<dbReference type="InterPro" id="IPR011990">
    <property type="entry name" value="TPR-like_helical_dom_sf"/>
</dbReference>
<dbReference type="Pfam" id="PF20431">
    <property type="entry name" value="E_motif"/>
    <property type="match status" value="1"/>
</dbReference>
<dbReference type="EMBL" id="JBDFQZ010000011">
    <property type="protein sequence ID" value="KAK9675799.1"/>
    <property type="molecule type" value="Genomic_DNA"/>
</dbReference>
<sequence length="615" mass="67723">MKPNIVNLVANAKYKQSLNLYTKLHSSSIKPTIFTFPCLLKSCAMLNNPLNGHIIHSHVIKFGFFSDIYAATALTHMYAKFREMGRAHQVFVEMSQRNVASVSAMISGYSQNGCFKDSLVVFREVGLKEFRPTSVMIASVLSACNVVDHGGQVHCWATKIGVVQDVFVGTALVMMYMSCGEPVSATNVFDKMHYRNVVSYNAFVTGLFHNGVYRVVLNVFRNMLASSDELPNSGTLVSVFGACSNVNDLQFGKQVHGFAVKVGLQAETMAGTALVDMYAKCGSCMSYRLFREMNGNCSLITWNSVIAGLLSTNDSDTALELFSELESVGLVPDSATWNTMISGLSRCGNCAKAFQLFTMMVSRGIVPNLKLLTSVLVVCSISLSLQRGKEIHAQGIKADIGNDEFFVTSLIDLYMKCGQPVQARRIFDKLDIKPVKAPIWNAMISGYGRNGDDESAFEIFNLMQEMNVELNSTTFTTVLSVCSHTGQVDKGLRVFEMMIRDYDLAPTPQHFACIIDLLGRSGHLEKARELLEKIPESSASMFCSLLGAAGYHFDSKLGEDVAEELVKLEPGNSACYVVLSNIYAAMGRWKDVERMRNMMASRGVEKNPGYSLHIA</sequence>
<dbReference type="InterPro" id="IPR002885">
    <property type="entry name" value="PPR_rpt"/>
</dbReference>
<dbReference type="InterPro" id="IPR046960">
    <property type="entry name" value="PPR_At4g14850-like_plant"/>
</dbReference>
<dbReference type="Proteomes" id="UP001443914">
    <property type="component" value="Unassembled WGS sequence"/>
</dbReference>
<evidence type="ECO:0000313" key="4">
    <source>
        <dbReference type="Proteomes" id="UP001443914"/>
    </source>
</evidence>
<gene>
    <name evidence="3" type="ORF">RND81_11G031900</name>
</gene>
<dbReference type="GO" id="GO:0009451">
    <property type="term" value="P:RNA modification"/>
    <property type="evidence" value="ECO:0007669"/>
    <property type="project" value="InterPro"/>
</dbReference>
<keyword evidence="4" id="KW-1185">Reference proteome</keyword>
<dbReference type="Gene3D" id="1.25.40.10">
    <property type="entry name" value="Tetratricopeptide repeat domain"/>
    <property type="match status" value="5"/>
</dbReference>
<feature type="repeat" description="PPR" evidence="2">
    <location>
        <begin position="98"/>
        <end position="132"/>
    </location>
</feature>
<feature type="repeat" description="PPR" evidence="2">
    <location>
        <begin position="436"/>
        <end position="470"/>
    </location>
</feature>
<dbReference type="PANTHER" id="PTHR24015">
    <property type="entry name" value="OS07G0578800 PROTEIN-RELATED"/>
    <property type="match status" value="1"/>
</dbReference>
<dbReference type="FunFam" id="1.25.40.10:FF:000344">
    <property type="entry name" value="Pentatricopeptide repeat-containing protein"/>
    <property type="match status" value="1"/>
</dbReference>
<dbReference type="PROSITE" id="PS51375">
    <property type="entry name" value="PPR"/>
    <property type="match status" value="5"/>
</dbReference>
<dbReference type="GO" id="GO:0003723">
    <property type="term" value="F:RNA binding"/>
    <property type="evidence" value="ECO:0007669"/>
    <property type="project" value="InterPro"/>
</dbReference>
<feature type="repeat" description="PPR" evidence="2">
    <location>
        <begin position="333"/>
        <end position="367"/>
    </location>
</feature>
<evidence type="ECO:0000256" key="1">
    <source>
        <dbReference type="ARBA" id="ARBA00022737"/>
    </source>
</evidence>